<dbReference type="InterPro" id="IPR001584">
    <property type="entry name" value="Integrase_cat-core"/>
</dbReference>
<dbReference type="InterPro" id="IPR036397">
    <property type="entry name" value="RNaseH_sf"/>
</dbReference>
<dbReference type="PANTHER" id="PTHR37984">
    <property type="entry name" value="PROTEIN CBG26694"/>
    <property type="match status" value="1"/>
</dbReference>
<dbReference type="AlphaFoldDB" id="A0A8J4Z0S3"/>
<feature type="domain" description="Integrase catalytic" evidence="2">
    <location>
        <begin position="1"/>
        <end position="99"/>
    </location>
</feature>
<dbReference type="InterPro" id="IPR012337">
    <property type="entry name" value="RNaseH-like_sf"/>
</dbReference>
<comment type="caution">
    <text evidence="3">The sequence shown here is derived from an EMBL/GenBank/DDBJ whole genome shotgun (WGS) entry which is preliminary data.</text>
</comment>
<evidence type="ECO:0000256" key="1">
    <source>
        <dbReference type="SAM" id="MobiDB-lite"/>
    </source>
</evidence>
<evidence type="ECO:0000313" key="3">
    <source>
        <dbReference type="EMBL" id="KAG0728780.1"/>
    </source>
</evidence>
<dbReference type="GO" id="GO:0015074">
    <property type="term" value="P:DNA integration"/>
    <property type="evidence" value="ECO:0007669"/>
    <property type="project" value="InterPro"/>
</dbReference>
<feature type="compositionally biased region" description="Acidic residues" evidence="1">
    <location>
        <begin position="233"/>
        <end position="250"/>
    </location>
</feature>
<dbReference type="GO" id="GO:0003676">
    <property type="term" value="F:nucleic acid binding"/>
    <property type="evidence" value="ECO:0007669"/>
    <property type="project" value="InterPro"/>
</dbReference>
<sequence length="270" mass="30690">MDITHCGGRPYLTLIDCGPSRFSVWRQLRLQTSDSIIKQLEAVFCERGAPEELLTDNDTAFRSRLFADFAKRWDVRLRFRCAHVPSGNGIVERCHRTIKVIAARKGCSVAEAVYLYNLRPHDDHESSSAPANMLYRYPVRIRGVDPCEESKLEADGPYQPGDEVWVKPHNVRCDGQHKRGKVTNILSHQAVEVDGIPRHVRDLHHFTPQTPQEDVVTTDSEDDELLIQLPGQADEEEGIDEDAAAGDELDRELPRRSSRVRRPRVCTLCE</sequence>
<proteinExistence type="predicted"/>
<dbReference type="PANTHER" id="PTHR37984:SF8">
    <property type="entry name" value="CCHC-TYPE DOMAIN-CONTAINING PROTEIN"/>
    <property type="match status" value="1"/>
</dbReference>
<dbReference type="SUPFAM" id="SSF53098">
    <property type="entry name" value="Ribonuclease H-like"/>
    <property type="match status" value="1"/>
</dbReference>
<name>A0A8J4Z0S3_CHIOP</name>
<gene>
    <name evidence="3" type="ORF">GWK47_031735</name>
</gene>
<organism evidence="3 4">
    <name type="scientific">Chionoecetes opilio</name>
    <name type="common">Atlantic snow crab</name>
    <name type="synonym">Cancer opilio</name>
    <dbReference type="NCBI Taxonomy" id="41210"/>
    <lineage>
        <taxon>Eukaryota</taxon>
        <taxon>Metazoa</taxon>
        <taxon>Ecdysozoa</taxon>
        <taxon>Arthropoda</taxon>
        <taxon>Crustacea</taxon>
        <taxon>Multicrustacea</taxon>
        <taxon>Malacostraca</taxon>
        <taxon>Eumalacostraca</taxon>
        <taxon>Eucarida</taxon>
        <taxon>Decapoda</taxon>
        <taxon>Pleocyemata</taxon>
        <taxon>Brachyura</taxon>
        <taxon>Eubrachyura</taxon>
        <taxon>Majoidea</taxon>
        <taxon>Majidae</taxon>
        <taxon>Chionoecetes</taxon>
    </lineage>
</organism>
<protein>
    <submittedName>
        <fullName evidence="3">Gag-Pro-Pol polyprotein</fullName>
    </submittedName>
</protein>
<dbReference type="EMBL" id="JACEEZ010001841">
    <property type="protein sequence ID" value="KAG0728780.1"/>
    <property type="molecule type" value="Genomic_DNA"/>
</dbReference>
<dbReference type="OrthoDB" id="6367876at2759"/>
<keyword evidence="4" id="KW-1185">Reference proteome</keyword>
<reference evidence="3" key="1">
    <citation type="submission" date="2020-07" db="EMBL/GenBank/DDBJ databases">
        <title>The High-quality genome of the commercially important snow crab, Chionoecetes opilio.</title>
        <authorList>
            <person name="Jeong J.-H."/>
            <person name="Ryu S."/>
        </authorList>
    </citation>
    <scope>NUCLEOTIDE SEQUENCE</scope>
    <source>
        <strain evidence="3">MADBK_172401_WGS</strain>
        <tissue evidence="3">Digestive gland</tissue>
    </source>
</reference>
<evidence type="ECO:0000313" key="4">
    <source>
        <dbReference type="Proteomes" id="UP000770661"/>
    </source>
</evidence>
<dbReference type="Gene3D" id="3.30.420.10">
    <property type="entry name" value="Ribonuclease H-like superfamily/Ribonuclease H"/>
    <property type="match status" value="1"/>
</dbReference>
<dbReference type="InterPro" id="IPR050951">
    <property type="entry name" value="Retrovirus_Pol_polyprotein"/>
</dbReference>
<dbReference type="Pfam" id="PF00665">
    <property type="entry name" value="rve"/>
    <property type="match status" value="1"/>
</dbReference>
<evidence type="ECO:0000259" key="2">
    <source>
        <dbReference type="PROSITE" id="PS50994"/>
    </source>
</evidence>
<accession>A0A8J4Z0S3</accession>
<dbReference type="Proteomes" id="UP000770661">
    <property type="component" value="Unassembled WGS sequence"/>
</dbReference>
<feature type="region of interest" description="Disordered" evidence="1">
    <location>
        <begin position="229"/>
        <end position="262"/>
    </location>
</feature>
<dbReference type="PROSITE" id="PS50994">
    <property type="entry name" value="INTEGRASE"/>
    <property type="match status" value="1"/>
</dbReference>